<protein>
    <submittedName>
        <fullName evidence="2">Uncharacterized protein</fullName>
    </submittedName>
</protein>
<dbReference type="EnsemblMetazoa" id="ACOM035480-RA">
    <property type="protein sequence ID" value="ACOM035480-PA.1"/>
    <property type="gene ID" value="ACOM035480"/>
</dbReference>
<keyword evidence="1" id="KW-1133">Transmembrane helix</keyword>
<name>A0A8W7PPD9_ANOCL</name>
<sequence length="105" mass="11715">MEEEDEEVETPESLLVQLMLLMVLLLLRWRSSWMNELIAAESADALSARALVDAEHEADDPLNGDCCSWRPVASASEPLFTLDFGDSNVASCYGHCWKYCMGCLV</sequence>
<organism evidence="2">
    <name type="scientific">Anopheles coluzzii</name>
    <name type="common">African malaria mosquito</name>
    <dbReference type="NCBI Taxonomy" id="1518534"/>
    <lineage>
        <taxon>Eukaryota</taxon>
        <taxon>Metazoa</taxon>
        <taxon>Ecdysozoa</taxon>
        <taxon>Arthropoda</taxon>
        <taxon>Hexapoda</taxon>
        <taxon>Insecta</taxon>
        <taxon>Pterygota</taxon>
        <taxon>Neoptera</taxon>
        <taxon>Endopterygota</taxon>
        <taxon>Diptera</taxon>
        <taxon>Nematocera</taxon>
        <taxon>Culicoidea</taxon>
        <taxon>Culicidae</taxon>
        <taxon>Anophelinae</taxon>
        <taxon>Anopheles</taxon>
    </lineage>
</organism>
<proteinExistence type="predicted"/>
<dbReference type="Proteomes" id="UP000075882">
    <property type="component" value="Unassembled WGS sequence"/>
</dbReference>
<dbReference type="AlphaFoldDB" id="A0A8W7PPD9"/>
<evidence type="ECO:0000313" key="2">
    <source>
        <dbReference type="EnsemblMetazoa" id="ACOM035480-PA.1"/>
    </source>
</evidence>
<feature type="transmembrane region" description="Helical" evidence="1">
    <location>
        <begin position="12"/>
        <end position="29"/>
    </location>
</feature>
<keyword evidence="1" id="KW-0472">Membrane</keyword>
<keyword evidence="1" id="KW-0812">Transmembrane</keyword>
<reference evidence="2" key="1">
    <citation type="submission" date="2022-08" db="UniProtKB">
        <authorList>
            <consortium name="EnsemblMetazoa"/>
        </authorList>
    </citation>
    <scope>IDENTIFICATION</scope>
</reference>
<accession>A0A8W7PPD9</accession>
<evidence type="ECO:0000256" key="1">
    <source>
        <dbReference type="SAM" id="Phobius"/>
    </source>
</evidence>